<keyword evidence="2" id="KW-1185">Reference proteome</keyword>
<dbReference type="EMBL" id="SPHZ02000001">
    <property type="protein sequence ID" value="KAF0931959.1"/>
    <property type="molecule type" value="Genomic_DNA"/>
</dbReference>
<organism evidence="1 2">
    <name type="scientific">Oryza meyeriana var. granulata</name>
    <dbReference type="NCBI Taxonomy" id="110450"/>
    <lineage>
        <taxon>Eukaryota</taxon>
        <taxon>Viridiplantae</taxon>
        <taxon>Streptophyta</taxon>
        <taxon>Embryophyta</taxon>
        <taxon>Tracheophyta</taxon>
        <taxon>Spermatophyta</taxon>
        <taxon>Magnoliopsida</taxon>
        <taxon>Liliopsida</taxon>
        <taxon>Poales</taxon>
        <taxon>Poaceae</taxon>
        <taxon>BOP clade</taxon>
        <taxon>Oryzoideae</taxon>
        <taxon>Oryzeae</taxon>
        <taxon>Oryzinae</taxon>
        <taxon>Oryza</taxon>
        <taxon>Oryza meyeriana</taxon>
    </lineage>
</organism>
<sequence>DYESACEALYDGFKLDPGNSEIEDALRRYALHSSSKYWHTMAQWGAMPHFDGITADTVIQ</sequence>
<comment type="caution">
    <text evidence="1">The sequence shown here is derived from an EMBL/GenBank/DDBJ whole genome shotgun (WGS) entry which is preliminary data.</text>
</comment>
<accession>A0A6G1F543</accession>
<evidence type="ECO:0000313" key="1">
    <source>
        <dbReference type="EMBL" id="KAF0931959.1"/>
    </source>
</evidence>
<proteinExistence type="predicted"/>
<gene>
    <name evidence="1" type="ORF">E2562_007460</name>
</gene>
<evidence type="ECO:0000313" key="2">
    <source>
        <dbReference type="Proteomes" id="UP000479710"/>
    </source>
</evidence>
<feature type="non-terminal residue" evidence="1">
    <location>
        <position position="1"/>
    </location>
</feature>
<name>A0A6G1F543_9ORYZ</name>
<dbReference type="Proteomes" id="UP000479710">
    <property type="component" value="Unassembled WGS sequence"/>
</dbReference>
<dbReference type="OrthoDB" id="10493893at2759"/>
<protein>
    <submittedName>
        <fullName evidence="1">Uncharacterized protein</fullName>
    </submittedName>
</protein>
<reference evidence="1 2" key="1">
    <citation type="submission" date="2019-11" db="EMBL/GenBank/DDBJ databases">
        <title>Whole genome sequence of Oryza granulata.</title>
        <authorList>
            <person name="Li W."/>
        </authorList>
    </citation>
    <scope>NUCLEOTIDE SEQUENCE [LARGE SCALE GENOMIC DNA]</scope>
    <source>
        <strain evidence="2">cv. Menghai</strain>
        <tissue evidence="1">Leaf</tissue>
    </source>
</reference>
<dbReference type="AlphaFoldDB" id="A0A6G1F543"/>